<reference evidence="1 2" key="1">
    <citation type="submission" date="2009-11" db="EMBL/GenBank/DDBJ databases">
        <authorList>
            <person name="Weinstock G."/>
            <person name="Sodergren E."/>
            <person name="Clifton S."/>
            <person name="Fulton L."/>
            <person name="Fulton B."/>
            <person name="Courtney L."/>
            <person name="Fronick C."/>
            <person name="Harrison M."/>
            <person name="Strong C."/>
            <person name="Farmer C."/>
            <person name="Delahaunty K."/>
            <person name="Markovic C."/>
            <person name="Hall O."/>
            <person name="Minx P."/>
            <person name="Tomlinson C."/>
            <person name="Mitreva M."/>
            <person name="Nelson J."/>
            <person name="Hou S."/>
            <person name="Wollam A."/>
            <person name="Pepin K.H."/>
            <person name="Johnson M."/>
            <person name="Bhonagiri V."/>
            <person name="Nash W.E."/>
            <person name="Warren W."/>
            <person name="Chinwalla A."/>
            <person name="Mardis E.R."/>
            <person name="Wilson R.K."/>
        </authorList>
    </citation>
    <scope>NUCLEOTIDE SEQUENCE [LARGE SCALE GENOMIC DNA]</scope>
    <source>
        <strain evidence="1 2">F0302</strain>
    </source>
</reference>
<dbReference type="HOGENOM" id="CLU_2586819_0_0_10"/>
<dbReference type="STRING" id="649760.HMPREF0971_01299"/>
<accession>D1QQP8</accession>
<evidence type="ECO:0000313" key="2">
    <source>
        <dbReference type="Proteomes" id="UP000004079"/>
    </source>
</evidence>
<organism evidence="1 2">
    <name type="scientific">Segatella oris F0302</name>
    <dbReference type="NCBI Taxonomy" id="649760"/>
    <lineage>
        <taxon>Bacteria</taxon>
        <taxon>Pseudomonadati</taxon>
        <taxon>Bacteroidota</taxon>
        <taxon>Bacteroidia</taxon>
        <taxon>Bacteroidales</taxon>
        <taxon>Prevotellaceae</taxon>
        <taxon>Segatella</taxon>
    </lineage>
</organism>
<comment type="caution">
    <text evidence="1">The sequence shown here is derived from an EMBL/GenBank/DDBJ whole genome shotgun (WGS) entry which is preliminary data.</text>
</comment>
<sequence length="80" mass="8946">MQNTLQSASSYAVICVKSHAEMTQIARLSAIVYFIKFNVQHSILKEKVIAPHNIQCSNFDIQRKKSQGVLLLSELLGTVI</sequence>
<proteinExistence type="predicted"/>
<dbReference type="AlphaFoldDB" id="D1QQP8"/>
<protein>
    <submittedName>
        <fullName evidence="1">Uncharacterized protein</fullName>
    </submittedName>
</protein>
<name>D1QQP8_9BACT</name>
<evidence type="ECO:0000313" key="1">
    <source>
        <dbReference type="EMBL" id="EFB32454.1"/>
    </source>
</evidence>
<gene>
    <name evidence="1" type="ORF">HMPREF0971_01299</name>
</gene>
<dbReference type="EMBL" id="ACUZ02000023">
    <property type="protein sequence ID" value="EFB32454.1"/>
    <property type="molecule type" value="Genomic_DNA"/>
</dbReference>
<dbReference type="Proteomes" id="UP000004079">
    <property type="component" value="Unassembled WGS sequence"/>
</dbReference>